<organism evidence="1 2">
    <name type="scientific">Aquarana catesbeiana</name>
    <name type="common">American bullfrog</name>
    <name type="synonym">Rana catesbeiana</name>
    <dbReference type="NCBI Taxonomy" id="8400"/>
    <lineage>
        <taxon>Eukaryota</taxon>
        <taxon>Metazoa</taxon>
        <taxon>Chordata</taxon>
        <taxon>Craniata</taxon>
        <taxon>Vertebrata</taxon>
        <taxon>Euteleostomi</taxon>
        <taxon>Amphibia</taxon>
        <taxon>Batrachia</taxon>
        <taxon>Anura</taxon>
        <taxon>Neobatrachia</taxon>
        <taxon>Ranoidea</taxon>
        <taxon>Ranidae</taxon>
        <taxon>Aquarana</taxon>
    </lineage>
</organism>
<dbReference type="Proteomes" id="UP000228934">
    <property type="component" value="Unassembled WGS sequence"/>
</dbReference>
<accession>A0A2G9QJ36</accession>
<proteinExistence type="predicted"/>
<name>A0A2G9QJ36_AQUCT</name>
<protein>
    <submittedName>
        <fullName evidence="1">Uncharacterized protein</fullName>
    </submittedName>
</protein>
<evidence type="ECO:0000313" key="2">
    <source>
        <dbReference type="Proteomes" id="UP000228934"/>
    </source>
</evidence>
<evidence type="ECO:0000313" key="1">
    <source>
        <dbReference type="EMBL" id="PIO15545.1"/>
    </source>
</evidence>
<keyword evidence="2" id="KW-1185">Reference proteome</keyword>
<gene>
    <name evidence="1" type="ORF">AB205_0205960</name>
</gene>
<dbReference type="EMBL" id="KV983823">
    <property type="protein sequence ID" value="PIO15545.1"/>
    <property type="molecule type" value="Genomic_DNA"/>
</dbReference>
<reference evidence="2" key="1">
    <citation type="journal article" date="2017" name="Nat. Commun.">
        <title>The North American bullfrog draft genome provides insight into hormonal regulation of long noncoding RNA.</title>
        <authorList>
            <person name="Hammond S.A."/>
            <person name="Warren R.L."/>
            <person name="Vandervalk B.P."/>
            <person name="Kucuk E."/>
            <person name="Khan H."/>
            <person name="Gibb E.A."/>
            <person name="Pandoh P."/>
            <person name="Kirk H."/>
            <person name="Zhao Y."/>
            <person name="Jones M."/>
            <person name="Mungall A.J."/>
            <person name="Coope R."/>
            <person name="Pleasance S."/>
            <person name="Moore R.A."/>
            <person name="Holt R.A."/>
            <person name="Round J.M."/>
            <person name="Ohora S."/>
            <person name="Walle B.V."/>
            <person name="Veldhoen N."/>
            <person name="Helbing C.C."/>
            <person name="Birol I."/>
        </authorList>
    </citation>
    <scope>NUCLEOTIDE SEQUENCE [LARGE SCALE GENOMIC DNA]</scope>
</reference>
<dbReference type="AlphaFoldDB" id="A0A2G9QJ36"/>
<sequence>MWMPRFRKWWVKWSKWCRQQVIWMLWKKKLTSAVQVHKYSSVRSWCAAVI</sequence>